<dbReference type="CDD" id="cd02440">
    <property type="entry name" value="AdoMet_MTases"/>
    <property type="match status" value="1"/>
</dbReference>
<feature type="region of interest" description="Disordered" evidence="1">
    <location>
        <begin position="541"/>
        <end position="564"/>
    </location>
</feature>
<proteinExistence type="predicted"/>
<dbReference type="InterPro" id="IPR029063">
    <property type="entry name" value="SAM-dependent_MTases_sf"/>
</dbReference>
<evidence type="ECO:0000313" key="2">
    <source>
        <dbReference type="EMBL" id="CAE0606534.1"/>
    </source>
</evidence>
<gene>
    <name evidence="2" type="ORF">PSAL00342_LOCUS350</name>
</gene>
<dbReference type="Pfam" id="PF02353">
    <property type="entry name" value="CMAS"/>
    <property type="match status" value="3"/>
</dbReference>
<dbReference type="SUPFAM" id="SSF53335">
    <property type="entry name" value="S-adenosyl-L-methionine-dependent methyltransferases"/>
    <property type="match status" value="2"/>
</dbReference>
<dbReference type="Pfam" id="PF13450">
    <property type="entry name" value="NAD_binding_8"/>
    <property type="match status" value="1"/>
</dbReference>
<evidence type="ECO:0000256" key="1">
    <source>
        <dbReference type="SAM" id="MobiDB-lite"/>
    </source>
</evidence>
<protein>
    <recommendedName>
        <fullName evidence="3">Amine oxidase domain-containing protein</fullName>
    </recommendedName>
</protein>
<evidence type="ECO:0008006" key="3">
    <source>
        <dbReference type="Google" id="ProtNLM"/>
    </source>
</evidence>
<organism evidence="2">
    <name type="scientific">Picocystis salinarum</name>
    <dbReference type="NCBI Taxonomy" id="88271"/>
    <lineage>
        <taxon>Eukaryota</taxon>
        <taxon>Viridiplantae</taxon>
        <taxon>Chlorophyta</taxon>
        <taxon>Picocystophyceae</taxon>
        <taxon>Picocystales</taxon>
        <taxon>Picocystaceae</taxon>
        <taxon>Picocystis</taxon>
    </lineage>
</organism>
<reference evidence="2" key="1">
    <citation type="submission" date="2021-01" db="EMBL/GenBank/DDBJ databases">
        <authorList>
            <person name="Corre E."/>
            <person name="Pelletier E."/>
            <person name="Niang G."/>
            <person name="Scheremetjew M."/>
            <person name="Finn R."/>
            <person name="Kale V."/>
            <person name="Holt S."/>
            <person name="Cochrane G."/>
            <person name="Meng A."/>
            <person name="Brown T."/>
            <person name="Cohen L."/>
        </authorList>
    </citation>
    <scope>NUCLEOTIDE SEQUENCE</scope>
    <source>
        <strain evidence="2">CCMP1897</strain>
    </source>
</reference>
<dbReference type="PANTHER" id="PTHR43667">
    <property type="entry name" value="CYCLOPROPANE-FATTY-ACYL-PHOSPHOLIPID SYNTHASE"/>
    <property type="match status" value="1"/>
</dbReference>
<feature type="compositionally biased region" description="Basic and acidic residues" evidence="1">
    <location>
        <begin position="99"/>
        <end position="114"/>
    </location>
</feature>
<dbReference type="InterPro" id="IPR050723">
    <property type="entry name" value="CFA/CMAS"/>
</dbReference>
<dbReference type="Gene3D" id="3.40.50.150">
    <property type="entry name" value="Vaccinia Virus protein VP39"/>
    <property type="match status" value="2"/>
</dbReference>
<name>A0A7S3XC68_9CHLO</name>
<dbReference type="SUPFAM" id="SSF51905">
    <property type="entry name" value="FAD/NAD(P)-binding domain"/>
    <property type="match status" value="1"/>
</dbReference>
<dbReference type="Gene3D" id="3.50.50.60">
    <property type="entry name" value="FAD/NAD(P)-binding domain"/>
    <property type="match status" value="1"/>
</dbReference>
<dbReference type="EMBL" id="HBIS01000421">
    <property type="protein sequence ID" value="CAE0606534.1"/>
    <property type="molecule type" value="Transcribed_RNA"/>
</dbReference>
<dbReference type="PANTHER" id="PTHR43667:SF2">
    <property type="entry name" value="FATTY ACID C-METHYL TRANSFERASE"/>
    <property type="match status" value="1"/>
</dbReference>
<dbReference type="AlphaFoldDB" id="A0A7S3XC68"/>
<accession>A0A7S3XC68</accession>
<feature type="region of interest" description="Disordered" evidence="1">
    <location>
        <begin position="98"/>
        <end position="118"/>
    </location>
</feature>
<feature type="compositionally biased region" description="Basic residues" evidence="1">
    <location>
        <begin position="541"/>
        <end position="555"/>
    </location>
</feature>
<dbReference type="InterPro" id="IPR036188">
    <property type="entry name" value="FAD/NAD-bd_sf"/>
</dbReference>
<sequence length="1191" mass="133666">MAEGTRVAVVGAGAAGLTAALLLQKGKGRNREEFHVTLFERETRTGGHALTDTTHGPCPVDLGFQVYNLTTYPHLVELFETLGVDTEPSCMSFSISRTQGDRTNREPAGMDRSKTNPSEQTCFEWGSLGIKGLFADWKNLFNPRFYRMILDALRFKKDAEEVLTEAHASSPWAKETLGEFLQRKRYGKLFIDAYVAPMCAAVWSVPAAEALAMPAGHLIRFWKNHHLLDVIGQRPVWRVVKGRSKTYVDAIVEELKDVRTGVEIVRVKKSDDRAKGNVCLMTSDGQAHYFEHVILATHTDTSLRILGEEGNRKEELPMLEKDTYAWTVRRILHSIRYQDNNVYLHGDRSLMPKLKNAWASWNCLSDVTPASEDRREVCVTYWLNHLQLLPRSRPDLFCTLNPIHQPDPTKVYWELSLAHPVFGEDGWGLQRQFLCLQRKAIANAVSEQQARADVREDYSASSKDLENQARIGSDGFNVWFCGAWCGYGFHEDAVRSAVTVVHAMGVEVPWLQRLRERRLRSIYPTTEVAEIIKRQGSRLVSQKKRRWRRKKHKSRNGSGNPPDSLCLHEVEEEDIDCAVGTSPAKTWKQLWYQRLFEAFGASAVHFGGMRFILPTGEEMLFGNSKVPTPGADWPSWVAPSFSNPCRVRVLNWDFFKRIVQSADIGLGEAFVLEDFVLDDLPHFLNTMVLNAETATKSLGRFGLLSWVGQKLHFADHKANANTIEGSQANISAHYDLGNKMYMRFLDETMLYSSGIHYVRKDGAGAAIKEGVVGGADLDPLNREIDWSIPSRNLKDAQIAKLDAIIDRLQLLPGELVLEVGCGWGGFAIRACTRTGCRLVGITLSTEQLEEAEQRVKLAGLANSICFRLCDYRQVQKLLDDDSIFSAQVQHQGQTNLDASSYPDREPLEGTVVAFRQYGVGALTDATAGCGMQHEGTAAEIKHQRLFDKVVSIEMIEAVGHENLGAYFSCLSSVLRPGGLAVIQAITIPDSRYGSYCKSSDFIKKYIFPGGHMPSLGAMLQAAYNVSPKKIAALRNGKRKLDCSTPADTMALLRHASPDYVHLCEVHLPSNPHFVLHSFEDIGPDYAETLRCWRENWIKEKEDIVVDLGYGPGFHRLFEFYFAYCEAAFRLNYLHDYILVWRKPDIDMEGKGTGEVAQTASWDRYTWASLVGGTALALSAIVAYSKVSKQSK</sequence>